<evidence type="ECO:0000256" key="2">
    <source>
        <dbReference type="SAM" id="Phobius"/>
    </source>
</evidence>
<keyword evidence="2" id="KW-0812">Transmembrane</keyword>
<accession>A0ABT5YSZ0</accession>
<dbReference type="EMBL" id="JARHTQ010000002">
    <property type="protein sequence ID" value="MDF2254722.1"/>
    <property type="molecule type" value="Genomic_DNA"/>
</dbReference>
<comment type="caution">
    <text evidence="4">The sequence shown here is derived from an EMBL/GenBank/DDBJ whole genome shotgun (WGS) entry which is preliminary data.</text>
</comment>
<dbReference type="SMART" id="SM00458">
    <property type="entry name" value="RICIN"/>
    <property type="match status" value="1"/>
</dbReference>
<organism evidence="4 5">
    <name type="scientific">Streptantibioticus ferralitis</name>
    <dbReference type="NCBI Taxonomy" id="236510"/>
    <lineage>
        <taxon>Bacteria</taxon>
        <taxon>Bacillati</taxon>
        <taxon>Actinomycetota</taxon>
        <taxon>Actinomycetes</taxon>
        <taxon>Kitasatosporales</taxon>
        <taxon>Streptomycetaceae</taxon>
        <taxon>Streptantibioticus</taxon>
    </lineage>
</organism>
<feature type="domain" description="Ricin B lectin" evidence="3">
    <location>
        <begin position="79"/>
        <end position="222"/>
    </location>
</feature>
<proteinExistence type="predicted"/>
<keyword evidence="5" id="KW-1185">Reference proteome</keyword>
<dbReference type="SUPFAM" id="SSF50370">
    <property type="entry name" value="Ricin B-like lectins"/>
    <property type="match status" value="1"/>
</dbReference>
<evidence type="ECO:0000259" key="3">
    <source>
        <dbReference type="SMART" id="SM00458"/>
    </source>
</evidence>
<dbReference type="Pfam" id="PF14200">
    <property type="entry name" value="RicinB_lectin_2"/>
    <property type="match status" value="2"/>
</dbReference>
<evidence type="ECO:0000313" key="4">
    <source>
        <dbReference type="EMBL" id="MDF2254722.1"/>
    </source>
</evidence>
<dbReference type="Proteomes" id="UP001220022">
    <property type="component" value="Unassembled WGS sequence"/>
</dbReference>
<reference evidence="4 5" key="1">
    <citation type="submission" date="2023-03" db="EMBL/GenBank/DDBJ databases">
        <title>Draft genome sequence of type strain Streptomyces ferralitis JCM 14344.</title>
        <authorList>
            <person name="Klaysubun C."/>
            <person name="Duangmal K."/>
        </authorList>
    </citation>
    <scope>NUCLEOTIDE SEQUENCE [LARGE SCALE GENOMIC DNA]</scope>
    <source>
        <strain evidence="4 5">JCM 14344</strain>
    </source>
</reference>
<dbReference type="InterPro" id="IPR035992">
    <property type="entry name" value="Ricin_B-like_lectins"/>
</dbReference>
<evidence type="ECO:0000313" key="5">
    <source>
        <dbReference type="Proteomes" id="UP001220022"/>
    </source>
</evidence>
<feature type="region of interest" description="Disordered" evidence="1">
    <location>
        <begin position="46"/>
        <end position="80"/>
    </location>
</feature>
<dbReference type="Gene3D" id="2.80.10.50">
    <property type="match status" value="2"/>
</dbReference>
<dbReference type="CDD" id="cd00161">
    <property type="entry name" value="beta-trefoil_Ricin-like"/>
    <property type="match status" value="1"/>
</dbReference>
<dbReference type="RefSeq" id="WP_275807707.1">
    <property type="nucleotide sequence ID" value="NZ_BAAANM010000008.1"/>
</dbReference>
<sequence>MSLQPTEVAPSRAPVRRRSTIAAGVVAVGIVGMAGAVAAAVMASGHDGQKGTTDSPASQRPTSESTAPATPSPTNGIDTGAWYAITNTNSGQCVDATNAGTSNGTTVQQWSCGNAQANQAWKFIPTSDGYHAVINRNAPSLALDVAGGPSATANGTPIQLRTYGGVINQLWKPVPLGDGKCEFIAKNSGSCPDVTNQSTSNGTQLQQWQCTTNDGAQTFTLNQRF</sequence>
<keyword evidence="2" id="KW-1133">Transmembrane helix</keyword>
<dbReference type="PROSITE" id="PS50231">
    <property type="entry name" value="RICIN_B_LECTIN"/>
    <property type="match status" value="1"/>
</dbReference>
<feature type="transmembrane region" description="Helical" evidence="2">
    <location>
        <begin position="21"/>
        <end position="43"/>
    </location>
</feature>
<gene>
    <name evidence="4" type="ORF">P2L57_02915</name>
</gene>
<protein>
    <submittedName>
        <fullName evidence="4">RICIN domain-containing protein</fullName>
    </submittedName>
</protein>
<keyword evidence="2" id="KW-0472">Membrane</keyword>
<feature type="compositionally biased region" description="Polar residues" evidence="1">
    <location>
        <begin position="50"/>
        <end position="77"/>
    </location>
</feature>
<name>A0ABT5YSZ0_9ACTN</name>
<dbReference type="InterPro" id="IPR000772">
    <property type="entry name" value="Ricin_B_lectin"/>
</dbReference>
<evidence type="ECO:0000256" key="1">
    <source>
        <dbReference type="SAM" id="MobiDB-lite"/>
    </source>
</evidence>